<dbReference type="GO" id="GO:0004843">
    <property type="term" value="F:cysteine-type deubiquitinase activity"/>
    <property type="evidence" value="ECO:0007669"/>
    <property type="project" value="TreeGrafter"/>
</dbReference>
<dbReference type="InterPro" id="IPR038765">
    <property type="entry name" value="Papain-like_cys_pep_sf"/>
</dbReference>
<dbReference type="Pfam" id="PF02338">
    <property type="entry name" value="OTU"/>
    <property type="match status" value="1"/>
</dbReference>
<evidence type="ECO:0000313" key="4">
    <source>
        <dbReference type="Proteomes" id="UP001152799"/>
    </source>
</evidence>
<evidence type="ECO:0000313" key="3">
    <source>
        <dbReference type="EMBL" id="CAG9760275.1"/>
    </source>
</evidence>
<reference evidence="3" key="1">
    <citation type="submission" date="2022-01" db="EMBL/GenBank/DDBJ databases">
        <authorList>
            <person name="King R."/>
        </authorList>
    </citation>
    <scope>NUCLEOTIDE SEQUENCE</scope>
</reference>
<name>A0A9N9MDT7_9CUCU</name>
<dbReference type="SUPFAM" id="SSF54001">
    <property type="entry name" value="Cysteine proteinases"/>
    <property type="match status" value="1"/>
</dbReference>
<gene>
    <name evidence="3" type="ORF">CEUTPL_LOCUS1011</name>
</gene>
<dbReference type="Gene3D" id="3.90.70.80">
    <property type="match status" value="1"/>
</dbReference>
<feature type="compositionally biased region" description="Polar residues" evidence="1">
    <location>
        <begin position="49"/>
        <end position="59"/>
    </location>
</feature>
<keyword evidence="4" id="KW-1185">Reference proteome</keyword>
<protein>
    <recommendedName>
        <fullName evidence="2">OTU domain-containing protein</fullName>
    </recommendedName>
</protein>
<dbReference type="GO" id="GO:0016579">
    <property type="term" value="P:protein deubiquitination"/>
    <property type="evidence" value="ECO:0007669"/>
    <property type="project" value="TreeGrafter"/>
</dbReference>
<evidence type="ECO:0000256" key="1">
    <source>
        <dbReference type="SAM" id="MobiDB-lite"/>
    </source>
</evidence>
<sequence length="240" mass="27000">MYGLATLILRSPLAVINRKNKKQVGEELQANFSRNHPKTQPDPEKDGANGTSLDNGTVRTRNESGKRFLRSDIVGDGSCLFRAISVFLYGSQDQHQQIRMNTTNYIHDNWSALKIYVVENDQNNNPTAECTIIKSISHSQELNEDDAVPMLGLEKSISNLNAVIRNNVKTVGDFKALKKIVASIERTLKTIQESKTRKHSLLTNEKPKPGAVPKIIPQRHNPLLFSTKNKKAKNRQKEKC</sequence>
<feature type="region of interest" description="Disordered" evidence="1">
    <location>
        <begin position="29"/>
        <end position="61"/>
    </location>
</feature>
<feature type="domain" description="OTU" evidence="2">
    <location>
        <begin position="75"/>
        <end position="169"/>
    </location>
</feature>
<dbReference type="EMBL" id="OU892277">
    <property type="protein sequence ID" value="CAG9760275.1"/>
    <property type="molecule type" value="Genomic_DNA"/>
</dbReference>
<dbReference type="OrthoDB" id="409956at2759"/>
<dbReference type="PANTHER" id="PTHR12419">
    <property type="entry name" value="OTU DOMAIN CONTAINING PROTEIN"/>
    <property type="match status" value="1"/>
</dbReference>
<dbReference type="InterPro" id="IPR050704">
    <property type="entry name" value="Peptidase_C85-like"/>
</dbReference>
<feature type="region of interest" description="Disordered" evidence="1">
    <location>
        <begin position="194"/>
        <end position="240"/>
    </location>
</feature>
<proteinExistence type="predicted"/>
<dbReference type="InterPro" id="IPR003323">
    <property type="entry name" value="OTU_dom"/>
</dbReference>
<accession>A0A9N9MDT7</accession>
<dbReference type="AlphaFoldDB" id="A0A9N9MDT7"/>
<dbReference type="Proteomes" id="UP001152799">
    <property type="component" value="Chromosome 1"/>
</dbReference>
<organism evidence="3 4">
    <name type="scientific">Ceutorhynchus assimilis</name>
    <name type="common">cabbage seed weevil</name>
    <dbReference type="NCBI Taxonomy" id="467358"/>
    <lineage>
        <taxon>Eukaryota</taxon>
        <taxon>Metazoa</taxon>
        <taxon>Ecdysozoa</taxon>
        <taxon>Arthropoda</taxon>
        <taxon>Hexapoda</taxon>
        <taxon>Insecta</taxon>
        <taxon>Pterygota</taxon>
        <taxon>Neoptera</taxon>
        <taxon>Endopterygota</taxon>
        <taxon>Coleoptera</taxon>
        <taxon>Polyphaga</taxon>
        <taxon>Cucujiformia</taxon>
        <taxon>Curculionidae</taxon>
        <taxon>Ceutorhynchinae</taxon>
        <taxon>Ceutorhynchus</taxon>
    </lineage>
</organism>
<evidence type="ECO:0000259" key="2">
    <source>
        <dbReference type="Pfam" id="PF02338"/>
    </source>
</evidence>